<dbReference type="Proteomes" id="UP001221142">
    <property type="component" value="Unassembled WGS sequence"/>
</dbReference>
<sequence>MHPYTCLFGACILTPAFSGHTNAKARLNDVISHMDACRQSRERRPVDPAILGQITCAANPAEIRPQHRHVRNDTTAWACCGRDTAVTVYGCTDGFEPPPL</sequence>
<dbReference type="EMBL" id="JARKIF010000043">
    <property type="protein sequence ID" value="KAJ7608706.1"/>
    <property type="molecule type" value="Genomic_DNA"/>
</dbReference>
<comment type="caution">
    <text evidence="1">The sequence shown here is derived from an EMBL/GenBank/DDBJ whole genome shotgun (WGS) entry which is preliminary data.</text>
</comment>
<keyword evidence="2" id="KW-1185">Reference proteome</keyword>
<accession>A0AAD7B2N2</accession>
<protein>
    <submittedName>
        <fullName evidence="1">Uncharacterized protein</fullName>
    </submittedName>
</protein>
<organism evidence="1 2">
    <name type="scientific">Roridomyces roridus</name>
    <dbReference type="NCBI Taxonomy" id="1738132"/>
    <lineage>
        <taxon>Eukaryota</taxon>
        <taxon>Fungi</taxon>
        <taxon>Dikarya</taxon>
        <taxon>Basidiomycota</taxon>
        <taxon>Agaricomycotina</taxon>
        <taxon>Agaricomycetes</taxon>
        <taxon>Agaricomycetidae</taxon>
        <taxon>Agaricales</taxon>
        <taxon>Marasmiineae</taxon>
        <taxon>Mycenaceae</taxon>
        <taxon>Roridomyces</taxon>
    </lineage>
</organism>
<evidence type="ECO:0000313" key="2">
    <source>
        <dbReference type="Proteomes" id="UP001221142"/>
    </source>
</evidence>
<evidence type="ECO:0000313" key="1">
    <source>
        <dbReference type="EMBL" id="KAJ7608706.1"/>
    </source>
</evidence>
<gene>
    <name evidence="1" type="ORF">FB45DRAFT_945724</name>
</gene>
<dbReference type="AlphaFoldDB" id="A0AAD7B2N2"/>
<proteinExistence type="predicted"/>
<reference evidence="1" key="1">
    <citation type="submission" date="2023-03" db="EMBL/GenBank/DDBJ databases">
        <title>Massive genome expansion in bonnet fungi (Mycena s.s.) driven by repeated elements and novel gene families across ecological guilds.</title>
        <authorList>
            <consortium name="Lawrence Berkeley National Laboratory"/>
            <person name="Harder C.B."/>
            <person name="Miyauchi S."/>
            <person name="Viragh M."/>
            <person name="Kuo A."/>
            <person name="Thoen E."/>
            <person name="Andreopoulos B."/>
            <person name="Lu D."/>
            <person name="Skrede I."/>
            <person name="Drula E."/>
            <person name="Henrissat B."/>
            <person name="Morin E."/>
            <person name="Kohler A."/>
            <person name="Barry K."/>
            <person name="LaButti K."/>
            <person name="Morin E."/>
            <person name="Salamov A."/>
            <person name="Lipzen A."/>
            <person name="Mereny Z."/>
            <person name="Hegedus B."/>
            <person name="Baldrian P."/>
            <person name="Stursova M."/>
            <person name="Weitz H."/>
            <person name="Taylor A."/>
            <person name="Grigoriev I.V."/>
            <person name="Nagy L.G."/>
            <person name="Martin F."/>
            <person name="Kauserud H."/>
        </authorList>
    </citation>
    <scope>NUCLEOTIDE SEQUENCE</scope>
    <source>
        <strain evidence="1">9284</strain>
    </source>
</reference>
<name>A0AAD7B2N2_9AGAR</name>